<dbReference type="SMR" id="A0A482X5D4"/>
<dbReference type="EMBL" id="QKKF02017565">
    <property type="protein sequence ID" value="RZF40902.1"/>
    <property type="molecule type" value="Genomic_DNA"/>
</dbReference>
<gene>
    <name evidence="16" type="ORF">LSTR_LSTR015058</name>
</gene>
<comment type="subcellular location">
    <subcellularLocation>
        <location evidence="1">Endoplasmic reticulum</location>
    </subcellularLocation>
</comment>
<dbReference type="PANTHER" id="PTHR43550:SF3">
    <property type="entry name" value="3-KETODIHYDROSPHINGOSINE REDUCTASE"/>
    <property type="match status" value="1"/>
</dbReference>
<dbReference type="PANTHER" id="PTHR43550">
    <property type="entry name" value="3-KETODIHYDROSPHINGOSINE REDUCTASE"/>
    <property type="match status" value="1"/>
</dbReference>
<dbReference type="Gene3D" id="3.40.50.720">
    <property type="entry name" value="NAD(P)-binding Rossmann-like Domain"/>
    <property type="match status" value="1"/>
</dbReference>
<keyword evidence="9" id="KW-0560">Oxidoreductase</keyword>
<dbReference type="GO" id="GO:0030148">
    <property type="term" value="P:sphingolipid biosynthetic process"/>
    <property type="evidence" value="ECO:0007669"/>
    <property type="project" value="InterPro"/>
</dbReference>
<keyword evidence="5" id="KW-0547">Nucleotide-binding</keyword>
<dbReference type="Proteomes" id="UP000291343">
    <property type="component" value="Unassembled WGS sequence"/>
</dbReference>
<dbReference type="InParanoid" id="A0A482X5D4"/>
<dbReference type="FunCoup" id="A0A482X5D4">
    <property type="interactions" value="927"/>
</dbReference>
<dbReference type="SUPFAM" id="SSF51735">
    <property type="entry name" value="NAD(P)-binding Rossmann-fold domains"/>
    <property type="match status" value="1"/>
</dbReference>
<evidence type="ECO:0000256" key="10">
    <source>
        <dbReference type="ARBA" id="ARBA00023098"/>
    </source>
</evidence>
<accession>A0A482X5D4</accession>
<evidence type="ECO:0000256" key="5">
    <source>
        <dbReference type="ARBA" id="ARBA00022741"/>
    </source>
</evidence>
<evidence type="ECO:0000259" key="15">
    <source>
        <dbReference type="SMART" id="SM00822"/>
    </source>
</evidence>
<dbReference type="CDD" id="cd08939">
    <property type="entry name" value="KDSR-like_SDR_c"/>
    <property type="match status" value="1"/>
</dbReference>
<evidence type="ECO:0000256" key="7">
    <source>
        <dbReference type="ARBA" id="ARBA00022857"/>
    </source>
</evidence>
<feature type="transmembrane region" description="Helical" evidence="14">
    <location>
        <begin position="20"/>
        <end position="38"/>
    </location>
</feature>
<comment type="similarity">
    <text evidence="4">Belongs to the short-chain dehydrogenases/reductases (SDR) family.</text>
</comment>
<keyword evidence="7" id="KW-0521">NADP</keyword>
<evidence type="ECO:0000256" key="14">
    <source>
        <dbReference type="SAM" id="Phobius"/>
    </source>
</evidence>
<dbReference type="GO" id="GO:0005789">
    <property type="term" value="C:endoplasmic reticulum membrane"/>
    <property type="evidence" value="ECO:0007669"/>
    <property type="project" value="TreeGrafter"/>
</dbReference>
<dbReference type="InterPro" id="IPR002347">
    <property type="entry name" value="SDR_fam"/>
</dbReference>
<evidence type="ECO:0000256" key="13">
    <source>
        <dbReference type="ARBA" id="ARBA00048930"/>
    </source>
</evidence>
<dbReference type="STRING" id="195883.A0A482X5D4"/>
<comment type="catalytic activity">
    <reaction evidence="13">
        <text>sphinganine + NADP(+) = 3-oxosphinganine + NADPH + H(+)</text>
        <dbReference type="Rhea" id="RHEA:22640"/>
        <dbReference type="ChEBI" id="CHEBI:15378"/>
        <dbReference type="ChEBI" id="CHEBI:57783"/>
        <dbReference type="ChEBI" id="CHEBI:57817"/>
        <dbReference type="ChEBI" id="CHEBI:58299"/>
        <dbReference type="ChEBI" id="CHEBI:58349"/>
        <dbReference type="EC" id="1.1.1.102"/>
    </reaction>
    <physiologicalReaction direction="right-to-left" evidence="13">
        <dbReference type="Rhea" id="RHEA:22642"/>
    </physiologicalReaction>
</comment>
<dbReference type="InterPro" id="IPR020904">
    <property type="entry name" value="Sc_DH/Rdtase_CS"/>
</dbReference>
<dbReference type="PROSITE" id="PS00061">
    <property type="entry name" value="ADH_SHORT"/>
    <property type="match status" value="1"/>
</dbReference>
<evidence type="ECO:0000313" key="17">
    <source>
        <dbReference type="Proteomes" id="UP000291343"/>
    </source>
</evidence>
<evidence type="ECO:0000256" key="6">
    <source>
        <dbReference type="ARBA" id="ARBA00022824"/>
    </source>
</evidence>
<keyword evidence="10" id="KW-0443">Lipid metabolism</keyword>
<evidence type="ECO:0000256" key="3">
    <source>
        <dbReference type="ARBA" id="ARBA00004991"/>
    </source>
</evidence>
<evidence type="ECO:0000256" key="9">
    <source>
        <dbReference type="ARBA" id="ARBA00023002"/>
    </source>
</evidence>
<sequence length="351" mass="38412">MDYILEYSNDPLTFMSTTSLPTFGIAFVSIIFAIYLLVDLSLRAKRRNALLNKHVLVTGGSCGIGRSVALAAASRGAHVTIIARNEARLARIHQELVDSYSECHGKQIFQQISLDVTANYDVIEKVIRCAEEYAGPVHMLVNCAGTSICSKFEDTPLDQFERMIKLNLLGSVSPAKAVIRGMKARGSGHIVFTASQAALLGIYGYSAYSASKFALRGVAESLHMEVKPYGVCVTVALPPDTDTPGFAEEEKAKLEETRLISQSSGLFTSDKVAEKILDDAIMGKFFSTVGLEGSILTTTCAGMSPVGSFFELMWQILLMGPLRLVSACYLYSFGRIVEKCMRKRDIRKRSE</sequence>
<keyword evidence="8" id="KW-0746">Sphingolipid metabolism</keyword>
<evidence type="ECO:0000256" key="8">
    <source>
        <dbReference type="ARBA" id="ARBA00022919"/>
    </source>
</evidence>
<dbReference type="Pfam" id="PF00106">
    <property type="entry name" value="adh_short"/>
    <property type="match status" value="1"/>
</dbReference>
<dbReference type="GO" id="GO:0000166">
    <property type="term" value="F:nucleotide binding"/>
    <property type="evidence" value="ECO:0007669"/>
    <property type="project" value="UniProtKB-KW"/>
</dbReference>
<keyword evidence="14" id="KW-0472">Membrane</keyword>
<dbReference type="InterPro" id="IPR057326">
    <property type="entry name" value="KR_dom"/>
</dbReference>
<dbReference type="AlphaFoldDB" id="A0A482X5D4"/>
<evidence type="ECO:0000256" key="11">
    <source>
        <dbReference type="ARBA" id="ARBA00026112"/>
    </source>
</evidence>
<feature type="domain" description="Ketoreductase" evidence="15">
    <location>
        <begin position="53"/>
        <end position="242"/>
    </location>
</feature>
<organism evidence="16 17">
    <name type="scientific">Laodelphax striatellus</name>
    <name type="common">Small brown planthopper</name>
    <name type="synonym">Delphax striatella</name>
    <dbReference type="NCBI Taxonomy" id="195883"/>
    <lineage>
        <taxon>Eukaryota</taxon>
        <taxon>Metazoa</taxon>
        <taxon>Ecdysozoa</taxon>
        <taxon>Arthropoda</taxon>
        <taxon>Hexapoda</taxon>
        <taxon>Insecta</taxon>
        <taxon>Pterygota</taxon>
        <taxon>Neoptera</taxon>
        <taxon>Paraneoptera</taxon>
        <taxon>Hemiptera</taxon>
        <taxon>Auchenorrhyncha</taxon>
        <taxon>Fulgoroidea</taxon>
        <taxon>Delphacidae</taxon>
        <taxon>Criomorphinae</taxon>
        <taxon>Laodelphax</taxon>
    </lineage>
</organism>
<dbReference type="FunFam" id="3.40.50.720:FF:000165">
    <property type="entry name" value="3-ketodihydrosphingosine reductase"/>
    <property type="match status" value="1"/>
</dbReference>
<dbReference type="GO" id="GO:0047560">
    <property type="term" value="F:3-dehydrosphinganine reductase activity"/>
    <property type="evidence" value="ECO:0007669"/>
    <property type="project" value="UniProtKB-EC"/>
</dbReference>
<evidence type="ECO:0000313" key="16">
    <source>
        <dbReference type="EMBL" id="RZF40902.1"/>
    </source>
</evidence>
<comment type="function">
    <text evidence="12">Catalyzes the reduction of 3'-oxosphinganine (3-ketodihydrosphingosine/KDS) to sphinganine (dihydrosphingosine/DHS), the second step of de novo sphingolipid biosynthesis.</text>
</comment>
<evidence type="ECO:0000256" key="4">
    <source>
        <dbReference type="ARBA" id="ARBA00006484"/>
    </source>
</evidence>
<comment type="caution">
    <text evidence="16">The sequence shown here is derived from an EMBL/GenBank/DDBJ whole genome shotgun (WGS) entry which is preliminary data.</text>
</comment>
<dbReference type="GO" id="GO:0006666">
    <property type="term" value="P:3-keto-sphinganine metabolic process"/>
    <property type="evidence" value="ECO:0007669"/>
    <property type="project" value="InterPro"/>
</dbReference>
<dbReference type="SMART" id="SM00822">
    <property type="entry name" value="PKS_KR"/>
    <property type="match status" value="1"/>
</dbReference>
<keyword evidence="14" id="KW-1133">Transmembrane helix</keyword>
<dbReference type="EC" id="1.1.1.102" evidence="11"/>
<dbReference type="InterPro" id="IPR045022">
    <property type="entry name" value="KDSR-like"/>
</dbReference>
<comment type="pathway">
    <text evidence="2">Lipid metabolism; sphingolipid metabolism.</text>
</comment>
<dbReference type="PRINTS" id="PR00081">
    <property type="entry name" value="GDHRDH"/>
</dbReference>
<protein>
    <recommendedName>
        <fullName evidence="11">3-dehydrosphinganine reductase</fullName>
        <ecNumber evidence="11">1.1.1.102</ecNumber>
    </recommendedName>
</protein>
<evidence type="ECO:0000256" key="2">
    <source>
        <dbReference type="ARBA" id="ARBA00004760"/>
    </source>
</evidence>
<name>A0A482X5D4_LAOST</name>
<dbReference type="InterPro" id="IPR036291">
    <property type="entry name" value="NAD(P)-bd_dom_sf"/>
</dbReference>
<keyword evidence="6" id="KW-0256">Endoplasmic reticulum</keyword>
<feature type="transmembrane region" description="Helical" evidence="14">
    <location>
        <begin position="312"/>
        <end position="334"/>
    </location>
</feature>
<keyword evidence="14" id="KW-0812">Transmembrane</keyword>
<reference evidence="16 17" key="1">
    <citation type="journal article" date="2017" name="Gigascience">
        <title>Genome sequence of the small brown planthopper, Laodelphax striatellus.</title>
        <authorList>
            <person name="Zhu J."/>
            <person name="Jiang F."/>
            <person name="Wang X."/>
            <person name="Yang P."/>
            <person name="Bao Y."/>
            <person name="Zhao W."/>
            <person name="Wang W."/>
            <person name="Lu H."/>
            <person name="Wang Q."/>
            <person name="Cui N."/>
            <person name="Li J."/>
            <person name="Chen X."/>
            <person name="Luo L."/>
            <person name="Yu J."/>
            <person name="Kang L."/>
            <person name="Cui F."/>
        </authorList>
    </citation>
    <scope>NUCLEOTIDE SEQUENCE [LARGE SCALE GENOMIC DNA]</scope>
    <source>
        <strain evidence="16">Lst14</strain>
    </source>
</reference>
<keyword evidence="17" id="KW-1185">Reference proteome</keyword>
<evidence type="ECO:0000256" key="1">
    <source>
        <dbReference type="ARBA" id="ARBA00004240"/>
    </source>
</evidence>
<dbReference type="OrthoDB" id="37659at2759"/>
<feature type="transmembrane region" description="Helical" evidence="14">
    <location>
        <begin position="190"/>
        <end position="208"/>
    </location>
</feature>
<comment type="pathway">
    <text evidence="3">Sphingolipid metabolism.</text>
</comment>
<evidence type="ECO:0000256" key="12">
    <source>
        <dbReference type="ARBA" id="ARBA00044737"/>
    </source>
</evidence>
<proteinExistence type="inferred from homology"/>